<dbReference type="EMBL" id="QXGF01006344">
    <property type="protein sequence ID" value="KAE8917974.1"/>
    <property type="molecule type" value="Genomic_DNA"/>
</dbReference>
<accession>A0A6A3D8V6</accession>
<evidence type="ECO:0000313" key="4">
    <source>
        <dbReference type="EMBL" id="KAE9060920.1"/>
    </source>
</evidence>
<proteinExistence type="predicted"/>
<dbReference type="EMBL" id="QXGA01007147">
    <property type="protein sequence ID" value="KAE9060920.1"/>
    <property type="molecule type" value="Genomic_DNA"/>
</dbReference>
<dbReference type="Proteomes" id="UP000429523">
    <property type="component" value="Unassembled WGS sequence"/>
</dbReference>
<comment type="caution">
    <text evidence="1">The sequence shown here is derived from an EMBL/GenBank/DDBJ whole genome shotgun (WGS) entry which is preliminary data.</text>
</comment>
<evidence type="ECO:0000313" key="5">
    <source>
        <dbReference type="Proteomes" id="UP000429523"/>
    </source>
</evidence>
<protein>
    <submittedName>
        <fullName evidence="1">Uncharacterized protein</fullName>
    </submittedName>
</protein>
<evidence type="ECO:0000313" key="2">
    <source>
        <dbReference type="EMBL" id="KAE9057609.1"/>
    </source>
</evidence>
<evidence type="ECO:0000313" key="3">
    <source>
        <dbReference type="EMBL" id="KAE9058545.1"/>
    </source>
</evidence>
<dbReference type="AlphaFoldDB" id="A0A6A3D8V6"/>
<evidence type="ECO:0000313" key="6">
    <source>
        <dbReference type="Proteomes" id="UP000440732"/>
    </source>
</evidence>
<evidence type="ECO:0000313" key="1">
    <source>
        <dbReference type="EMBL" id="KAE8917974.1"/>
    </source>
</evidence>
<dbReference type="Proteomes" id="UP000440732">
    <property type="component" value="Unassembled WGS sequence"/>
</dbReference>
<dbReference type="EMBL" id="QXFX01006956">
    <property type="protein sequence ID" value="KAE9057609.1"/>
    <property type="molecule type" value="Genomic_DNA"/>
</dbReference>
<sequence>MPVGTCPASGEVQVPLGLSRLKSLSCSMRDESKLFGGVTEALGGAPPSICVLSLLVAVASRTEQSIVLCIVLWDCTERRTEQLRGVQ</sequence>
<dbReference type="EMBL" id="QXFZ01006498">
    <property type="protein sequence ID" value="KAE9058545.1"/>
    <property type="molecule type" value="Genomic_DNA"/>
</dbReference>
<evidence type="ECO:0000313" key="8">
    <source>
        <dbReference type="Proteomes" id="UP000488956"/>
    </source>
</evidence>
<organism evidence="1 5">
    <name type="scientific">Phytophthora fragariae</name>
    <dbReference type="NCBI Taxonomy" id="53985"/>
    <lineage>
        <taxon>Eukaryota</taxon>
        <taxon>Sar</taxon>
        <taxon>Stramenopiles</taxon>
        <taxon>Oomycota</taxon>
        <taxon>Peronosporomycetes</taxon>
        <taxon>Peronosporales</taxon>
        <taxon>Peronosporaceae</taxon>
        <taxon>Phytophthora</taxon>
    </lineage>
</organism>
<gene>
    <name evidence="4" type="ORF">PF006_g31527</name>
    <name evidence="3" type="ORF">PF007_g31262</name>
    <name evidence="1" type="ORF">PF009_g31709</name>
    <name evidence="2" type="ORF">PF010_g31312</name>
</gene>
<dbReference type="Proteomes" id="UP000441208">
    <property type="component" value="Unassembled WGS sequence"/>
</dbReference>
<name>A0A6A3D8V6_9STRA</name>
<reference evidence="5 6" key="1">
    <citation type="submission" date="2018-08" db="EMBL/GenBank/DDBJ databases">
        <title>Genomic investigation of the strawberry pathogen Phytophthora fragariae indicates pathogenicity is determined by transcriptional variation in three key races.</title>
        <authorList>
            <person name="Adams T.M."/>
            <person name="Armitage A.D."/>
            <person name="Sobczyk M.K."/>
            <person name="Bates H.J."/>
            <person name="Dunwell J.M."/>
            <person name="Nellist C.F."/>
            <person name="Harrison R.J."/>
        </authorList>
    </citation>
    <scope>NUCLEOTIDE SEQUENCE [LARGE SCALE GENOMIC DNA]</scope>
    <source>
        <strain evidence="4 6">NOV-5</strain>
        <strain evidence="3 7">NOV-71</strain>
        <strain evidence="1 5">NOV-9</strain>
        <strain evidence="2 8">ONT-3</strain>
    </source>
</reference>
<evidence type="ECO:0000313" key="7">
    <source>
        <dbReference type="Proteomes" id="UP000441208"/>
    </source>
</evidence>
<dbReference type="Proteomes" id="UP000488956">
    <property type="component" value="Unassembled WGS sequence"/>
</dbReference>